<dbReference type="SUPFAM" id="SSF53474">
    <property type="entry name" value="alpha/beta-Hydrolases"/>
    <property type="match status" value="1"/>
</dbReference>
<dbReference type="InterPro" id="IPR007751">
    <property type="entry name" value="DUF676_lipase-like"/>
</dbReference>
<dbReference type="PANTHER" id="PTHR48182">
    <property type="entry name" value="PROTEIN SERAC1"/>
    <property type="match status" value="1"/>
</dbReference>
<evidence type="ECO:0000313" key="8">
    <source>
        <dbReference type="Proteomes" id="UP000295361"/>
    </source>
</evidence>
<dbReference type="EMBL" id="SNXS01000002">
    <property type="protein sequence ID" value="TDP72980.1"/>
    <property type="molecule type" value="Genomic_DNA"/>
</dbReference>
<evidence type="ECO:0000256" key="5">
    <source>
        <dbReference type="SAM" id="Phobius"/>
    </source>
</evidence>
<sequence length="905" mass="98556">MYRKDAFSGAPHPSFGQMLVHATSQQPRGIALSEVDGKQPERRPPAILALSAGPRATKITHTRARSAMSLTNKIRRGFARLSFQIVFGLGAFAFAIGSASAQRTENTRWFKETSGNTAFVFVHGLFSNSTEAFTAENGTFWPQLLGSDTRFHENGVAPAIYLGGYYTAPSSSIYDVPQAADDLLQSLRSTGPKGEEAVLRKSNIVFIAHSTGGLVVRYMIEKHREQFKTKRVGLVLMASPSRGSAWSNRLEAIRSVFGNRMAGNLARDGELVMDLDRRFSKLVDDKTIPLMAGVDAFENKFIIKGFFGFLDSERLVKAEDTASYFGAFRIVPDTDHFSIVKPDRSAHPSHSLVVDFYETKFRPLLQRSPAGTSNAKEVLSRILQTTPQRINLNLPPAAGRLPGTLLVRRPDGTFDTIRPSAQTATGATPVEVVLDLPDLDWAVFGASQFTTRPTGRTQGTIRLTSPIVLEVPQGLENLRSLLLKDETVLRQRKNGIATEVVTRALEASLIISLQAPPPEMSEFLAQAKARGAKQLPDGTLVITSKERLIVAYETSTVKYITESLGPGLPTEVQLQPMDAPDSVQTDGLIPATGLKVGFMAFGTESFRSTNLGDLPAARASIETVVGVFEALGAKRLQSQKRALRTWSEKEVLQLVREAKEEARSLGLDAIALYYVGHSALGADGHPYIITGNFKEEVDELMGGSFDIESFQGVKIEYPSDAGELASGLQAGGDREPTGIPNTIALQRIYDAANKDLPKYGLLATAILIDGCSAASVEGQTAMFYDDEDMLDAWDSLTKAQKAGYYDIWLSVAQPTFLSDQHPVILATPPGRIARISSVEGWGEFSLKIGPIAAALVRQASKMWLSTHDFAWSSLLEGIVEIDAVNLNSPEKIFSMSSFSTWSDPD</sequence>
<keyword evidence="8" id="KW-1185">Reference proteome</keyword>
<feature type="domain" description="DUF676" evidence="6">
    <location>
        <begin position="119"/>
        <end position="250"/>
    </location>
</feature>
<organism evidence="7 8">
    <name type="scientific">Roseateles toxinivorans</name>
    <dbReference type="NCBI Taxonomy" id="270368"/>
    <lineage>
        <taxon>Bacteria</taxon>
        <taxon>Pseudomonadati</taxon>
        <taxon>Pseudomonadota</taxon>
        <taxon>Betaproteobacteria</taxon>
        <taxon>Burkholderiales</taxon>
        <taxon>Sphaerotilaceae</taxon>
        <taxon>Roseateles</taxon>
    </lineage>
</organism>
<reference evidence="7 8" key="1">
    <citation type="submission" date="2019-03" db="EMBL/GenBank/DDBJ databases">
        <title>Genomic Encyclopedia of Type Strains, Phase IV (KMG-IV): sequencing the most valuable type-strain genomes for metagenomic binning, comparative biology and taxonomic classification.</title>
        <authorList>
            <person name="Goeker M."/>
        </authorList>
    </citation>
    <scope>NUCLEOTIDE SEQUENCE [LARGE SCALE GENOMIC DNA]</scope>
    <source>
        <strain evidence="7 8">DSM 16998</strain>
    </source>
</reference>
<dbReference type="InterPro" id="IPR052374">
    <property type="entry name" value="SERAC1"/>
</dbReference>
<protein>
    <submittedName>
        <fullName evidence="7">Putative serine esterase DUF676</fullName>
    </submittedName>
</protein>
<dbReference type="OrthoDB" id="8690389at2"/>
<dbReference type="InterPro" id="IPR029058">
    <property type="entry name" value="AB_hydrolase_fold"/>
</dbReference>
<dbReference type="InParanoid" id="A0A4R6QQ12"/>
<dbReference type="Pfam" id="PF05057">
    <property type="entry name" value="DUF676"/>
    <property type="match status" value="1"/>
</dbReference>
<evidence type="ECO:0000256" key="1">
    <source>
        <dbReference type="ARBA" id="ARBA00004240"/>
    </source>
</evidence>
<proteinExistence type="predicted"/>
<gene>
    <name evidence="7" type="ORF">DES47_102726</name>
</gene>
<feature type="transmembrane region" description="Helical" evidence="5">
    <location>
        <begin position="78"/>
        <end position="97"/>
    </location>
</feature>
<evidence type="ECO:0000313" key="7">
    <source>
        <dbReference type="EMBL" id="TDP72980.1"/>
    </source>
</evidence>
<dbReference type="GO" id="GO:0016020">
    <property type="term" value="C:membrane"/>
    <property type="evidence" value="ECO:0007669"/>
    <property type="project" value="UniProtKB-SubCell"/>
</dbReference>
<evidence type="ECO:0000256" key="2">
    <source>
        <dbReference type="ARBA" id="ARBA00004370"/>
    </source>
</evidence>
<comment type="caution">
    <text evidence="7">The sequence shown here is derived from an EMBL/GenBank/DDBJ whole genome shotgun (WGS) entry which is preliminary data.</text>
</comment>
<keyword evidence="4 5" id="KW-0472">Membrane</keyword>
<keyword evidence="5" id="KW-1133">Transmembrane helix</keyword>
<dbReference type="Gene3D" id="3.40.50.1820">
    <property type="entry name" value="alpha/beta hydrolase"/>
    <property type="match status" value="1"/>
</dbReference>
<evidence type="ECO:0000259" key="6">
    <source>
        <dbReference type="Pfam" id="PF05057"/>
    </source>
</evidence>
<dbReference type="Proteomes" id="UP000295361">
    <property type="component" value="Unassembled WGS sequence"/>
</dbReference>
<dbReference type="AlphaFoldDB" id="A0A4R6QQ12"/>
<comment type="subcellular location">
    <subcellularLocation>
        <location evidence="1">Endoplasmic reticulum</location>
    </subcellularLocation>
    <subcellularLocation>
        <location evidence="2">Membrane</location>
    </subcellularLocation>
</comment>
<evidence type="ECO:0000256" key="3">
    <source>
        <dbReference type="ARBA" id="ARBA00022824"/>
    </source>
</evidence>
<dbReference type="PANTHER" id="PTHR48182:SF2">
    <property type="entry name" value="PROTEIN SERAC1"/>
    <property type="match status" value="1"/>
</dbReference>
<accession>A0A4R6QQ12</accession>
<evidence type="ECO:0000256" key="4">
    <source>
        <dbReference type="ARBA" id="ARBA00023136"/>
    </source>
</evidence>
<name>A0A4R6QQ12_9BURK</name>
<keyword evidence="3" id="KW-0256">Endoplasmic reticulum</keyword>
<keyword evidence="5" id="KW-0812">Transmembrane</keyword>